<dbReference type="AlphaFoldDB" id="C5LQ03"/>
<evidence type="ECO:0000256" key="2">
    <source>
        <dbReference type="SAM" id="MobiDB-lite"/>
    </source>
</evidence>
<proteinExistence type="predicted"/>
<evidence type="ECO:0000313" key="4">
    <source>
        <dbReference type="Proteomes" id="UP000007800"/>
    </source>
</evidence>
<dbReference type="RefSeq" id="XP_002768472.1">
    <property type="nucleotide sequence ID" value="XM_002768426.1"/>
</dbReference>
<feature type="region of interest" description="Disordered" evidence="2">
    <location>
        <begin position="1"/>
        <end position="21"/>
    </location>
</feature>
<dbReference type="OrthoDB" id="5132116at2759"/>
<dbReference type="Pfam" id="PF00022">
    <property type="entry name" value="Actin"/>
    <property type="match status" value="1"/>
</dbReference>
<sequence>MREWKEDHCFVSEDPSSSKAEARKNKLNRFVHLPDGTEVAIGAERYLAPEILFTPAYAVDEVFKDQPGLQGTLIEAIDSSPLDIRESLQQSVLLSGGNTLLEGFGRRLKGELSKVYGGRARVVERDDRM</sequence>
<dbReference type="InParanoid" id="C5LQ03"/>
<dbReference type="Proteomes" id="UP000007800">
    <property type="component" value="Unassembled WGS sequence"/>
</dbReference>
<comment type="catalytic activity">
    <reaction evidence="1">
        <text>ATP + H2O = ADP + phosphate + H(+)</text>
        <dbReference type="Rhea" id="RHEA:13065"/>
        <dbReference type="ChEBI" id="CHEBI:15377"/>
        <dbReference type="ChEBI" id="CHEBI:15378"/>
        <dbReference type="ChEBI" id="CHEBI:30616"/>
        <dbReference type="ChEBI" id="CHEBI:43474"/>
        <dbReference type="ChEBI" id="CHEBI:456216"/>
    </reaction>
</comment>
<dbReference type="SUPFAM" id="SSF53067">
    <property type="entry name" value="Actin-like ATPase domain"/>
    <property type="match status" value="1"/>
</dbReference>
<protein>
    <submittedName>
        <fullName evidence="3">Actin, muscle, putative</fullName>
    </submittedName>
</protein>
<dbReference type="Gene3D" id="3.90.640.10">
    <property type="entry name" value="Actin, Chain A, domain 4"/>
    <property type="match status" value="1"/>
</dbReference>
<feature type="compositionally biased region" description="Basic and acidic residues" evidence="2">
    <location>
        <begin position="1"/>
        <end position="11"/>
    </location>
</feature>
<name>C5LQ03_PERM5</name>
<gene>
    <name evidence="3" type="ORF">Pmar_PMAR016398</name>
</gene>
<dbReference type="GeneID" id="9058220"/>
<organism evidence="4">
    <name type="scientific">Perkinsus marinus (strain ATCC 50983 / TXsc)</name>
    <dbReference type="NCBI Taxonomy" id="423536"/>
    <lineage>
        <taxon>Eukaryota</taxon>
        <taxon>Sar</taxon>
        <taxon>Alveolata</taxon>
        <taxon>Perkinsozoa</taxon>
        <taxon>Perkinsea</taxon>
        <taxon>Perkinsida</taxon>
        <taxon>Perkinsidae</taxon>
        <taxon>Perkinsus</taxon>
    </lineage>
</organism>
<dbReference type="EMBL" id="GG684384">
    <property type="protein sequence ID" value="EER01190.1"/>
    <property type="molecule type" value="Genomic_DNA"/>
</dbReference>
<evidence type="ECO:0000313" key="3">
    <source>
        <dbReference type="EMBL" id="EER01190.1"/>
    </source>
</evidence>
<reference evidence="3 4" key="1">
    <citation type="submission" date="2008-07" db="EMBL/GenBank/DDBJ databases">
        <authorList>
            <person name="El-Sayed N."/>
            <person name="Caler E."/>
            <person name="Inman J."/>
            <person name="Amedeo P."/>
            <person name="Hass B."/>
            <person name="Wortman J."/>
        </authorList>
    </citation>
    <scope>NUCLEOTIDE SEQUENCE [LARGE SCALE GENOMIC DNA]</scope>
    <source>
        <strain evidence="4">ATCC 50983 / TXsc</strain>
    </source>
</reference>
<dbReference type="Gene3D" id="3.30.420.40">
    <property type="match status" value="1"/>
</dbReference>
<evidence type="ECO:0000256" key="1">
    <source>
        <dbReference type="ARBA" id="ARBA00049360"/>
    </source>
</evidence>
<accession>C5LQ03</accession>
<dbReference type="InterPro" id="IPR043129">
    <property type="entry name" value="ATPase_NBD"/>
</dbReference>
<dbReference type="PANTHER" id="PTHR11937">
    <property type="entry name" value="ACTIN"/>
    <property type="match status" value="1"/>
</dbReference>
<keyword evidence="4" id="KW-1185">Reference proteome</keyword>
<dbReference type="InterPro" id="IPR004000">
    <property type="entry name" value="Actin"/>
</dbReference>